<evidence type="ECO:0000259" key="2">
    <source>
        <dbReference type="SMART" id="SM00760"/>
    </source>
</evidence>
<protein>
    <recommendedName>
        <fullName evidence="2">Chromosomal replication initiator DnaA C-terminal domain-containing protein</fullName>
    </recommendedName>
</protein>
<keyword evidence="5" id="KW-1185">Reference proteome</keyword>
<comment type="caution">
    <text evidence="3">The sequence shown here is derived from an EMBL/GenBank/DDBJ whole genome shotgun (WGS) entry which is preliminary data.</text>
</comment>
<dbReference type="EMBL" id="JAHYBZ010000005">
    <property type="protein sequence ID" value="MBW6399532.1"/>
    <property type="molecule type" value="Genomic_DNA"/>
</dbReference>
<dbReference type="Gene3D" id="1.10.1750.10">
    <property type="match status" value="1"/>
</dbReference>
<dbReference type="CDD" id="cd06571">
    <property type="entry name" value="Bac_DnaA_C"/>
    <property type="match status" value="1"/>
</dbReference>
<dbReference type="Proteomes" id="UP001196565">
    <property type="component" value="Unassembled WGS sequence"/>
</dbReference>
<reference evidence="3 5" key="1">
    <citation type="submission" date="2021-07" db="EMBL/GenBank/DDBJ databases">
        <authorList>
            <person name="So Y."/>
        </authorList>
    </citation>
    <scope>NUCLEOTIDE SEQUENCE [LARGE SCALE GENOMIC DNA]</scope>
    <source>
        <strain evidence="3 5">HJA6</strain>
    </source>
</reference>
<evidence type="ECO:0000313" key="5">
    <source>
        <dbReference type="Proteomes" id="UP001196565"/>
    </source>
</evidence>
<feature type="domain" description="Chromosomal replication initiator DnaA C-terminal" evidence="2">
    <location>
        <begin position="43"/>
        <end position="111"/>
    </location>
</feature>
<dbReference type="InterPro" id="IPR013159">
    <property type="entry name" value="DnaA_C"/>
</dbReference>
<feature type="coiled-coil region" evidence="1">
    <location>
        <begin position="11"/>
        <end position="38"/>
    </location>
</feature>
<dbReference type="RefSeq" id="WP_219764132.1">
    <property type="nucleotide sequence ID" value="NZ_JAHYBZ010000005.1"/>
</dbReference>
<name>A0ABS7AB64_9PROT</name>
<dbReference type="Pfam" id="PF08299">
    <property type="entry name" value="Bac_DnaA_C"/>
    <property type="match status" value="1"/>
</dbReference>
<evidence type="ECO:0000313" key="4">
    <source>
        <dbReference type="EMBL" id="MBW6399966.1"/>
    </source>
</evidence>
<evidence type="ECO:0000313" key="3">
    <source>
        <dbReference type="EMBL" id="MBW6399532.1"/>
    </source>
</evidence>
<dbReference type="InterPro" id="IPR010921">
    <property type="entry name" value="Trp_repressor/repl_initiator"/>
</dbReference>
<organism evidence="3 5">
    <name type="scientific">Roseomonas alba</name>
    <dbReference type="NCBI Taxonomy" id="2846776"/>
    <lineage>
        <taxon>Bacteria</taxon>
        <taxon>Pseudomonadati</taxon>
        <taxon>Pseudomonadota</taxon>
        <taxon>Alphaproteobacteria</taxon>
        <taxon>Acetobacterales</taxon>
        <taxon>Roseomonadaceae</taxon>
        <taxon>Roseomonas</taxon>
    </lineage>
</organism>
<sequence>MTPTLSSKDRLTLVIEQNEDLRAENADLRRRISAALQSGLTPRVRQVLSLVAAEWDVDADLILSERRAAWIVEPRQVAMWIAAKHLRHSLPRIGSALRRDHTTVLHGIGVVSARLARDPDFAARVARVSAAVTTQANPEVQ</sequence>
<dbReference type="SMART" id="SM00760">
    <property type="entry name" value="Bac_DnaA_C"/>
    <property type="match status" value="1"/>
</dbReference>
<dbReference type="EMBL" id="JAHYBZ010000006">
    <property type="protein sequence ID" value="MBW6399966.1"/>
    <property type="molecule type" value="Genomic_DNA"/>
</dbReference>
<gene>
    <name evidence="3" type="ORF">KPL78_16865</name>
    <name evidence="4" type="ORF">KPL78_19050</name>
</gene>
<keyword evidence="1" id="KW-0175">Coiled coil</keyword>
<proteinExistence type="predicted"/>
<accession>A0ABS7AB64</accession>
<evidence type="ECO:0000256" key="1">
    <source>
        <dbReference type="SAM" id="Coils"/>
    </source>
</evidence>
<dbReference type="SUPFAM" id="SSF48295">
    <property type="entry name" value="TrpR-like"/>
    <property type="match status" value="1"/>
</dbReference>